<name>A0ACA9RF11_9GLOM</name>
<gene>
    <name evidence="1" type="ORF">RPERSI_LOCUS19016</name>
</gene>
<proteinExistence type="predicted"/>
<feature type="non-terminal residue" evidence="1">
    <location>
        <position position="1"/>
    </location>
</feature>
<reference evidence="1" key="1">
    <citation type="submission" date="2021-06" db="EMBL/GenBank/DDBJ databases">
        <authorList>
            <person name="Kallberg Y."/>
            <person name="Tangrot J."/>
            <person name="Rosling A."/>
        </authorList>
    </citation>
    <scope>NUCLEOTIDE SEQUENCE</scope>
    <source>
        <strain evidence="1">MA461A</strain>
    </source>
</reference>
<dbReference type="EMBL" id="CAJVQC010051339">
    <property type="protein sequence ID" value="CAG8790247.1"/>
    <property type="molecule type" value="Genomic_DNA"/>
</dbReference>
<organism evidence="1 2">
    <name type="scientific">Racocetra persica</name>
    <dbReference type="NCBI Taxonomy" id="160502"/>
    <lineage>
        <taxon>Eukaryota</taxon>
        <taxon>Fungi</taxon>
        <taxon>Fungi incertae sedis</taxon>
        <taxon>Mucoromycota</taxon>
        <taxon>Glomeromycotina</taxon>
        <taxon>Glomeromycetes</taxon>
        <taxon>Diversisporales</taxon>
        <taxon>Gigasporaceae</taxon>
        <taxon>Racocetra</taxon>
    </lineage>
</organism>
<sequence length="94" mass="10598">KSTSINLPYETIVCDSDISLEYTSDKEYYSGVYTKAWHKTLHKDVKTLIYDAEVLPDTVETLLENSKAFSDNVEALSEDIVVYPNDVEALSEDA</sequence>
<keyword evidence="2" id="KW-1185">Reference proteome</keyword>
<evidence type="ECO:0000313" key="1">
    <source>
        <dbReference type="EMBL" id="CAG8790247.1"/>
    </source>
</evidence>
<feature type="non-terminal residue" evidence="1">
    <location>
        <position position="94"/>
    </location>
</feature>
<comment type="caution">
    <text evidence="1">The sequence shown here is derived from an EMBL/GenBank/DDBJ whole genome shotgun (WGS) entry which is preliminary data.</text>
</comment>
<dbReference type="Proteomes" id="UP000789920">
    <property type="component" value="Unassembled WGS sequence"/>
</dbReference>
<accession>A0ACA9RF11</accession>
<protein>
    <submittedName>
        <fullName evidence="1">8036_t:CDS:1</fullName>
    </submittedName>
</protein>
<evidence type="ECO:0000313" key="2">
    <source>
        <dbReference type="Proteomes" id="UP000789920"/>
    </source>
</evidence>